<comment type="caution">
    <text evidence="1">The sequence shown here is derived from an EMBL/GenBank/DDBJ whole genome shotgun (WGS) entry which is preliminary data.</text>
</comment>
<organism evidence="1 2">
    <name type="scientific">Forsythia ovata</name>
    <dbReference type="NCBI Taxonomy" id="205694"/>
    <lineage>
        <taxon>Eukaryota</taxon>
        <taxon>Viridiplantae</taxon>
        <taxon>Streptophyta</taxon>
        <taxon>Embryophyta</taxon>
        <taxon>Tracheophyta</taxon>
        <taxon>Spermatophyta</taxon>
        <taxon>Magnoliopsida</taxon>
        <taxon>eudicotyledons</taxon>
        <taxon>Gunneridae</taxon>
        <taxon>Pentapetalae</taxon>
        <taxon>asterids</taxon>
        <taxon>lamiids</taxon>
        <taxon>Lamiales</taxon>
        <taxon>Oleaceae</taxon>
        <taxon>Forsythieae</taxon>
        <taxon>Forsythia</taxon>
    </lineage>
</organism>
<dbReference type="AlphaFoldDB" id="A0ABD1UXX4"/>
<sequence length="109" mass="12484">MNIHLNVDNFDEVLHGNIASRYFEEDRAGSGYGASEPELLRVDAERIRRQMQEVAVENRCWMKIGDNGDFFLATNTGRVRGDLRPKMGGNELEQWAVLGKIMGCILFWH</sequence>
<reference evidence="2" key="1">
    <citation type="submission" date="2024-07" db="EMBL/GenBank/DDBJ databases">
        <title>Two chromosome-level genome assemblies of Korean endemic species Abeliophyllum distichum and Forsythia ovata (Oleaceae).</title>
        <authorList>
            <person name="Jang H."/>
        </authorList>
    </citation>
    <scope>NUCLEOTIDE SEQUENCE [LARGE SCALE GENOMIC DNA]</scope>
</reference>
<evidence type="ECO:0000313" key="2">
    <source>
        <dbReference type="Proteomes" id="UP001604277"/>
    </source>
</evidence>
<name>A0ABD1UXX4_9LAMI</name>
<accession>A0ABD1UXX4</accession>
<dbReference type="Proteomes" id="UP001604277">
    <property type="component" value="Unassembled WGS sequence"/>
</dbReference>
<protein>
    <submittedName>
        <fullName evidence="1">Uncharacterized protein</fullName>
    </submittedName>
</protein>
<proteinExistence type="predicted"/>
<evidence type="ECO:0000313" key="1">
    <source>
        <dbReference type="EMBL" id="KAL2529901.1"/>
    </source>
</evidence>
<keyword evidence="2" id="KW-1185">Reference proteome</keyword>
<dbReference type="EMBL" id="JBFOLJ010000006">
    <property type="protein sequence ID" value="KAL2529901.1"/>
    <property type="molecule type" value="Genomic_DNA"/>
</dbReference>
<gene>
    <name evidence="1" type="ORF">Fot_22502</name>
</gene>